<evidence type="ECO:0000313" key="2">
    <source>
        <dbReference type="Proteomes" id="UP000673691"/>
    </source>
</evidence>
<dbReference type="EMBL" id="JAEFCI010012988">
    <property type="protein sequence ID" value="KAG5455664.1"/>
    <property type="molecule type" value="Genomic_DNA"/>
</dbReference>
<sequence>MCCDRQKEHLGIHNPLRHGCNRLVQWTPNLCRALQYRS</sequence>
<gene>
    <name evidence="1" type="ORF">BJ554DRAFT_4837</name>
</gene>
<dbReference type="Proteomes" id="UP000673691">
    <property type="component" value="Unassembled WGS sequence"/>
</dbReference>
<organism evidence="1 2">
    <name type="scientific">Olpidium bornovanus</name>
    <dbReference type="NCBI Taxonomy" id="278681"/>
    <lineage>
        <taxon>Eukaryota</taxon>
        <taxon>Fungi</taxon>
        <taxon>Fungi incertae sedis</taxon>
        <taxon>Olpidiomycota</taxon>
        <taxon>Olpidiomycotina</taxon>
        <taxon>Olpidiomycetes</taxon>
        <taxon>Olpidiales</taxon>
        <taxon>Olpidiaceae</taxon>
        <taxon>Olpidium</taxon>
    </lineage>
</organism>
<name>A0A8H8DE69_9FUNG</name>
<comment type="caution">
    <text evidence="1">The sequence shown here is derived from an EMBL/GenBank/DDBJ whole genome shotgun (WGS) entry which is preliminary data.</text>
</comment>
<reference evidence="1 2" key="1">
    <citation type="journal article" name="Sci. Rep.">
        <title>Genome-scale phylogenetic analyses confirm Olpidium as the closest living zoosporic fungus to the non-flagellated, terrestrial fungi.</title>
        <authorList>
            <person name="Chang Y."/>
            <person name="Rochon D."/>
            <person name="Sekimoto S."/>
            <person name="Wang Y."/>
            <person name="Chovatia M."/>
            <person name="Sandor L."/>
            <person name="Salamov A."/>
            <person name="Grigoriev I.V."/>
            <person name="Stajich J.E."/>
            <person name="Spatafora J.W."/>
        </authorList>
    </citation>
    <scope>NUCLEOTIDE SEQUENCE [LARGE SCALE GENOMIC DNA]</scope>
    <source>
        <strain evidence="1">S191</strain>
    </source>
</reference>
<accession>A0A8H8DE69</accession>
<keyword evidence="2" id="KW-1185">Reference proteome</keyword>
<proteinExistence type="predicted"/>
<evidence type="ECO:0000313" key="1">
    <source>
        <dbReference type="EMBL" id="KAG5455664.1"/>
    </source>
</evidence>
<dbReference type="AlphaFoldDB" id="A0A8H8DE69"/>
<protein>
    <submittedName>
        <fullName evidence="1">Uncharacterized protein</fullName>
    </submittedName>
</protein>